<dbReference type="InParanoid" id="A0A1S3AWA2"/>
<dbReference type="InterPro" id="IPR044861">
    <property type="entry name" value="IPNS-like_FE2OG_OXY"/>
</dbReference>
<comment type="similarity">
    <text evidence="1 5">Belongs to the iron/ascorbate-dependent oxidoreductase family.</text>
</comment>
<dbReference type="RefSeq" id="XP_050942022.1">
    <property type="nucleotide sequence ID" value="XM_051086065.1"/>
</dbReference>
<evidence type="ECO:0000256" key="2">
    <source>
        <dbReference type="ARBA" id="ARBA00022723"/>
    </source>
</evidence>
<evidence type="ECO:0000313" key="9">
    <source>
        <dbReference type="RefSeq" id="XP_008438542.3"/>
    </source>
</evidence>
<dbReference type="Pfam" id="PF14226">
    <property type="entry name" value="DIOX_N"/>
    <property type="match status" value="1"/>
</dbReference>
<dbReference type="PANTHER" id="PTHR10209">
    <property type="entry name" value="OXIDOREDUCTASE, 2OG-FE II OXYGENASE FAMILY PROTEIN"/>
    <property type="match status" value="1"/>
</dbReference>
<dbReference type="PROSITE" id="PS51471">
    <property type="entry name" value="FE2OG_OXY"/>
    <property type="match status" value="1"/>
</dbReference>
<evidence type="ECO:0000256" key="5">
    <source>
        <dbReference type="RuleBase" id="RU003682"/>
    </source>
</evidence>
<feature type="domain" description="Fe2OG dioxygenase" evidence="7">
    <location>
        <begin position="231"/>
        <end position="333"/>
    </location>
</feature>
<evidence type="ECO:0000313" key="10">
    <source>
        <dbReference type="RefSeq" id="XP_050942021.1"/>
    </source>
</evidence>
<evidence type="ECO:0000313" key="11">
    <source>
        <dbReference type="RefSeq" id="XP_050942022.1"/>
    </source>
</evidence>
<feature type="region of interest" description="Disordered" evidence="6">
    <location>
        <begin position="1"/>
        <end position="25"/>
    </location>
</feature>
<evidence type="ECO:0000313" key="8">
    <source>
        <dbReference type="Proteomes" id="UP001652600"/>
    </source>
</evidence>
<dbReference type="GO" id="GO:0046872">
    <property type="term" value="F:metal ion binding"/>
    <property type="evidence" value="ECO:0007669"/>
    <property type="project" value="UniProtKB-KW"/>
</dbReference>
<dbReference type="Gene3D" id="2.60.120.330">
    <property type="entry name" value="B-lactam Antibiotic, Isopenicillin N Synthase, Chain"/>
    <property type="match status" value="1"/>
</dbReference>
<keyword evidence="3 5" id="KW-0560">Oxidoreductase</keyword>
<protein>
    <submittedName>
        <fullName evidence="9 10">1-aminocyclopropane-1-carboxylate oxidase homolog 1-like</fullName>
    </submittedName>
</protein>
<dbReference type="eggNOG" id="KOG0143">
    <property type="taxonomic scope" value="Eukaryota"/>
</dbReference>
<name>A0A1S3AWA2_CUCME</name>
<evidence type="ECO:0000256" key="4">
    <source>
        <dbReference type="ARBA" id="ARBA00023004"/>
    </source>
</evidence>
<evidence type="ECO:0000256" key="1">
    <source>
        <dbReference type="ARBA" id="ARBA00008056"/>
    </source>
</evidence>
<dbReference type="RefSeq" id="XP_008438542.3">
    <property type="nucleotide sequence ID" value="XM_008440320.3"/>
</dbReference>
<dbReference type="RefSeq" id="XP_050942021.1">
    <property type="nucleotide sequence ID" value="XM_051086064.1"/>
</dbReference>
<organism evidence="8 9">
    <name type="scientific">Cucumis melo</name>
    <name type="common">Muskmelon</name>
    <dbReference type="NCBI Taxonomy" id="3656"/>
    <lineage>
        <taxon>Eukaryota</taxon>
        <taxon>Viridiplantae</taxon>
        <taxon>Streptophyta</taxon>
        <taxon>Embryophyta</taxon>
        <taxon>Tracheophyta</taxon>
        <taxon>Spermatophyta</taxon>
        <taxon>Magnoliopsida</taxon>
        <taxon>eudicotyledons</taxon>
        <taxon>Gunneridae</taxon>
        <taxon>Pentapetalae</taxon>
        <taxon>rosids</taxon>
        <taxon>fabids</taxon>
        <taxon>Cucurbitales</taxon>
        <taxon>Cucurbitaceae</taxon>
        <taxon>Benincaseae</taxon>
        <taxon>Cucumis</taxon>
    </lineage>
</organism>
<reference evidence="9 10" key="1">
    <citation type="submission" date="2025-05" db="UniProtKB">
        <authorList>
            <consortium name="RefSeq"/>
        </authorList>
    </citation>
    <scope>IDENTIFICATION</scope>
    <source>
        <tissue evidence="9 10">Stem</tissue>
    </source>
</reference>
<dbReference type="InterPro" id="IPR005123">
    <property type="entry name" value="Oxoglu/Fe-dep_dioxygenase_dom"/>
</dbReference>
<sequence length="384" mass="43344">MNQTSNTPQNWSPKHTKMPNLTPFSKLDKTFDRASELKAFDQTKAGVKGLVDSGVAEIPGIFYCPPKEASNSIPEETHLGVPVVDLEDIDKDPFKRRQVVDEIREASETGGFFQVINHGVPVSVQEEIINRVRRFFEQDSEVKKQYYTRDYTKSFIYNCNFDLFSSPVANWRDTIVTVMAPNPPNPHDLPQVCRDILFEYSKHIMKLGELIFGLLSEALGLKSTHLVDLDCNEGLRIIGHYYPSSPQPELSIGTTEHSDDTFITVLLQDNMGGLQVRQQNKWVDVPPVPGAFVINVGNLLQLITNDRFVSSEHKVLANREGPRISVASFFSTGRLPTSKLYGPIKELLSEQNPPKYKEITVREYNIYFAEKGLDGTSALPHFKI</sequence>
<dbReference type="GeneID" id="103483608"/>
<dbReference type="Pfam" id="PF03171">
    <property type="entry name" value="2OG-FeII_Oxy"/>
    <property type="match status" value="1"/>
</dbReference>
<dbReference type="PANTHER" id="PTHR10209:SF791">
    <property type="entry name" value="1-AMINOCYCLOPROPANE-1-CARBOXYLATE OXIDASE HOMOLOG 1"/>
    <property type="match status" value="1"/>
</dbReference>
<keyword evidence="2 5" id="KW-0479">Metal-binding</keyword>
<dbReference type="InterPro" id="IPR026992">
    <property type="entry name" value="DIOX_N"/>
</dbReference>
<keyword evidence="8" id="KW-1185">Reference proteome</keyword>
<dbReference type="InterPro" id="IPR027443">
    <property type="entry name" value="IPNS-like_sf"/>
</dbReference>
<dbReference type="GO" id="GO:0051213">
    <property type="term" value="F:dioxygenase activity"/>
    <property type="evidence" value="ECO:0007669"/>
    <property type="project" value="UniProtKB-ARBA"/>
</dbReference>
<proteinExistence type="inferred from homology"/>
<dbReference type="KEGG" id="cmo:103483608"/>
<accession>A0A1S3AWA2</accession>
<evidence type="ECO:0000259" key="7">
    <source>
        <dbReference type="PROSITE" id="PS51471"/>
    </source>
</evidence>
<evidence type="ECO:0000256" key="6">
    <source>
        <dbReference type="SAM" id="MobiDB-lite"/>
    </source>
</evidence>
<dbReference type="SUPFAM" id="SSF51197">
    <property type="entry name" value="Clavaminate synthase-like"/>
    <property type="match status" value="1"/>
</dbReference>
<evidence type="ECO:0000256" key="3">
    <source>
        <dbReference type="ARBA" id="ARBA00023002"/>
    </source>
</evidence>
<gene>
    <name evidence="9 10 11" type="primary">LOC103483608</name>
</gene>
<feature type="compositionally biased region" description="Polar residues" evidence="6">
    <location>
        <begin position="1"/>
        <end position="13"/>
    </location>
</feature>
<keyword evidence="4 5" id="KW-0408">Iron</keyword>
<dbReference type="Proteomes" id="UP001652600">
    <property type="component" value="Chromosome 6"/>
</dbReference>
<dbReference type="FunCoup" id="A0A1S3AWA2">
    <property type="interactions" value="528"/>
</dbReference>